<protein>
    <submittedName>
        <fullName evidence="11">TonB-dependent receptor</fullName>
    </submittedName>
</protein>
<feature type="compositionally biased region" description="Polar residues" evidence="8">
    <location>
        <begin position="1004"/>
        <end position="1015"/>
    </location>
</feature>
<sequence length="1036" mass="112597">MRKLLLMSFVLTLALLQQVYAQSKTVSGTVTDQATKQGLPGVAVIVKGTVIGTTTGPDGSYTISVPAGSNTLVFKYIGYLGAEREIGNASTLNVLLTTDDKVLNEVVVTGYATQKREEFTGAASTVTGEAIQDRPVQSFAQALTGKAAGVNIVQPNGLMNNPPIIRVRGVNSISLSSFPLIVIDGIPVSTSNVGDGYAANNPLADINPADIESIDILKDAASTSIYGSRAANGVLIITTKKGKQGKASVSYNGWFGVNEATRLPDMLNTEQYMEIKNEARRNAGQAEAFFPSYDASGNLIDTDWQKEVYRTALSHNHAFSVSGGTDKTTYYFSIGASEQEGFLKTNEFDRKSARLNLTHKVTDWFAMRGNVTYSNSLNSGIQSGSLPGSGFSSSGLGRLAVVLYPNVSPLNPDGSYNITSSNTMGPGANLLTHNYMNPVPLIDLNSNTSESNRVIANLGADFNIVKGLTFKTTYSLDRNRVEDNIFWNPLHGDGFYANGEAWNSHQRRNNWNWINTLQYQTTFADKHNLSVLVGSDAQETTRNYWWADRWDLADPGFNQFQADYLSNDAGGSIGKRVYEAYLTSLSYNYAGKYFISGNFRRDGNSALSPTMRWGNFGGASVGWLVSEEGFFQNSVVADVVSNFRLKASWGRVGNGNLSDDYGSYSLYTTGFYGEAPSLYFSQAGNTGLEWETSKQTNIGLDLGFLNNRITVEANYYNNNVDGLILNAPQAPSKGIPGNSIAMNIGSMYNRGFEFAASATPIDRGKFSWTTNFNFTTNKNEVTSLVDDDTPIIGVTSGLETTSITRVGESVGSIYVVKTGGVNPETGQRIFINSAGEKVQYSHPSVWTYLDGSPAAPVNGSHASAVYNALPTWYGGFTNNFKYGNFDLSLLFSYSGGNYIYNGTKAGLRDQRIWNNHTDMMDRWTSEGQQTDIPRVVYGDNISNGSAFAIDANVEKGDFLRLQNTVLGYRIPKQLFGNSGISGLRVYAQVDNAFLLTKYSGSDPEISSNGQSNTTPGVERNSVPQGRMYTFGLNLNF</sequence>
<feature type="signal peptide" evidence="9">
    <location>
        <begin position="1"/>
        <end position="21"/>
    </location>
</feature>
<evidence type="ECO:0000256" key="8">
    <source>
        <dbReference type="SAM" id="MobiDB-lite"/>
    </source>
</evidence>
<keyword evidence="9" id="KW-0732">Signal</keyword>
<dbReference type="PATRIC" id="fig|400092.3.peg.2201"/>
<reference evidence="11 12" key="1">
    <citation type="journal article" date="2015" name="Sci. Rep.">
        <title>Unraveling adaptation of Pontibacter korlensis to radiation and infertility in desert through complete genome and comparative transcriptomic analysis.</title>
        <authorList>
            <person name="Dai J."/>
            <person name="Dai W."/>
            <person name="Qiu C."/>
            <person name="Yang Z."/>
            <person name="Zhang Y."/>
            <person name="Zhou M."/>
            <person name="Zhang L."/>
            <person name="Fang C."/>
            <person name="Gao Q."/>
            <person name="Yang Q."/>
            <person name="Li X."/>
            <person name="Wang Z."/>
            <person name="Wang Z."/>
            <person name="Jia Z."/>
            <person name="Chen X."/>
        </authorList>
    </citation>
    <scope>NUCLEOTIDE SEQUENCE [LARGE SCALE GENOMIC DNA]</scope>
    <source>
        <strain evidence="11 12">X14-1T</strain>
    </source>
</reference>
<dbReference type="InterPro" id="IPR036942">
    <property type="entry name" value="Beta-barrel_TonB_sf"/>
</dbReference>
<feature type="chain" id="PRO_5002416314" evidence="9">
    <location>
        <begin position="22"/>
        <end position="1036"/>
    </location>
</feature>
<evidence type="ECO:0000313" key="12">
    <source>
        <dbReference type="Proteomes" id="UP000033109"/>
    </source>
</evidence>
<keyword evidence="6 7" id="KW-0998">Cell outer membrane</keyword>
<dbReference type="Pfam" id="PF07715">
    <property type="entry name" value="Plug"/>
    <property type="match status" value="1"/>
</dbReference>
<dbReference type="NCBIfam" id="TIGR04056">
    <property type="entry name" value="OMP_RagA_SusC"/>
    <property type="match status" value="1"/>
</dbReference>
<evidence type="ECO:0000256" key="5">
    <source>
        <dbReference type="ARBA" id="ARBA00023136"/>
    </source>
</evidence>
<dbReference type="SUPFAM" id="SSF56935">
    <property type="entry name" value="Porins"/>
    <property type="match status" value="1"/>
</dbReference>
<dbReference type="InterPro" id="IPR039426">
    <property type="entry name" value="TonB-dep_rcpt-like"/>
</dbReference>
<evidence type="ECO:0000256" key="7">
    <source>
        <dbReference type="PROSITE-ProRule" id="PRU01360"/>
    </source>
</evidence>
<dbReference type="InterPro" id="IPR037066">
    <property type="entry name" value="Plug_dom_sf"/>
</dbReference>
<evidence type="ECO:0000259" key="10">
    <source>
        <dbReference type="Pfam" id="PF07715"/>
    </source>
</evidence>
<dbReference type="OrthoDB" id="9768177at2"/>
<accession>A0A0E3ZFA9</accession>
<keyword evidence="5 7" id="KW-0472">Membrane</keyword>
<dbReference type="EMBL" id="CP009621">
    <property type="protein sequence ID" value="AKD03399.1"/>
    <property type="molecule type" value="Genomic_DNA"/>
</dbReference>
<dbReference type="InterPro" id="IPR023996">
    <property type="entry name" value="TonB-dep_OMP_SusC/RagA"/>
</dbReference>
<dbReference type="Gene3D" id="2.170.130.10">
    <property type="entry name" value="TonB-dependent receptor, plug domain"/>
    <property type="match status" value="1"/>
</dbReference>
<evidence type="ECO:0000256" key="6">
    <source>
        <dbReference type="ARBA" id="ARBA00023237"/>
    </source>
</evidence>
<keyword evidence="11" id="KW-0675">Receptor</keyword>
<dbReference type="Proteomes" id="UP000033109">
    <property type="component" value="Chromosome"/>
</dbReference>
<dbReference type="PROSITE" id="PS52016">
    <property type="entry name" value="TONB_DEPENDENT_REC_3"/>
    <property type="match status" value="1"/>
</dbReference>
<evidence type="ECO:0000256" key="4">
    <source>
        <dbReference type="ARBA" id="ARBA00022692"/>
    </source>
</evidence>
<dbReference type="Pfam" id="PF13715">
    <property type="entry name" value="CarbopepD_reg_2"/>
    <property type="match status" value="1"/>
</dbReference>
<keyword evidence="2 7" id="KW-0813">Transport</keyword>
<dbReference type="InterPro" id="IPR008969">
    <property type="entry name" value="CarboxyPept-like_regulatory"/>
</dbReference>
<dbReference type="STRING" id="400092.PKOR_10035"/>
<dbReference type="RefSeq" id="WP_046310492.1">
    <property type="nucleotide sequence ID" value="NZ_CBCSCY010000005.1"/>
</dbReference>
<feature type="domain" description="TonB-dependent receptor plug" evidence="10">
    <location>
        <begin position="117"/>
        <end position="234"/>
    </location>
</feature>
<keyword evidence="4 7" id="KW-0812">Transmembrane</keyword>
<name>A0A0E3ZFA9_9BACT</name>
<keyword evidence="12" id="KW-1185">Reference proteome</keyword>
<organism evidence="11 12">
    <name type="scientific">Pontibacter korlensis</name>
    <dbReference type="NCBI Taxonomy" id="400092"/>
    <lineage>
        <taxon>Bacteria</taxon>
        <taxon>Pseudomonadati</taxon>
        <taxon>Bacteroidota</taxon>
        <taxon>Cytophagia</taxon>
        <taxon>Cytophagales</taxon>
        <taxon>Hymenobacteraceae</taxon>
        <taxon>Pontibacter</taxon>
    </lineage>
</organism>
<dbReference type="InterPro" id="IPR012910">
    <property type="entry name" value="Plug_dom"/>
</dbReference>
<dbReference type="KEGG" id="pko:PKOR_10035"/>
<evidence type="ECO:0000256" key="1">
    <source>
        <dbReference type="ARBA" id="ARBA00004571"/>
    </source>
</evidence>
<evidence type="ECO:0000313" key="11">
    <source>
        <dbReference type="EMBL" id="AKD03399.1"/>
    </source>
</evidence>
<dbReference type="SUPFAM" id="SSF49464">
    <property type="entry name" value="Carboxypeptidase regulatory domain-like"/>
    <property type="match status" value="1"/>
</dbReference>
<evidence type="ECO:0000256" key="2">
    <source>
        <dbReference type="ARBA" id="ARBA00022448"/>
    </source>
</evidence>
<dbReference type="AlphaFoldDB" id="A0A0E3ZFA9"/>
<dbReference type="InterPro" id="IPR023997">
    <property type="entry name" value="TonB-dep_OMP_SusC/RagA_CS"/>
</dbReference>
<feature type="region of interest" description="Disordered" evidence="8">
    <location>
        <begin position="1002"/>
        <end position="1022"/>
    </location>
</feature>
<gene>
    <name evidence="11" type="ORF">PKOR_10035</name>
</gene>
<dbReference type="Gene3D" id="2.60.40.1120">
    <property type="entry name" value="Carboxypeptidase-like, regulatory domain"/>
    <property type="match status" value="1"/>
</dbReference>
<proteinExistence type="inferred from homology"/>
<comment type="subcellular location">
    <subcellularLocation>
        <location evidence="1 7">Cell outer membrane</location>
        <topology evidence="1 7">Multi-pass membrane protein</topology>
    </subcellularLocation>
</comment>
<dbReference type="GO" id="GO:0009279">
    <property type="term" value="C:cell outer membrane"/>
    <property type="evidence" value="ECO:0007669"/>
    <property type="project" value="UniProtKB-SubCell"/>
</dbReference>
<dbReference type="Gene3D" id="2.40.170.20">
    <property type="entry name" value="TonB-dependent receptor, beta-barrel domain"/>
    <property type="match status" value="1"/>
</dbReference>
<dbReference type="NCBIfam" id="TIGR04057">
    <property type="entry name" value="SusC_RagA_signa"/>
    <property type="match status" value="1"/>
</dbReference>
<keyword evidence="3 7" id="KW-1134">Transmembrane beta strand</keyword>
<comment type="similarity">
    <text evidence="7">Belongs to the TonB-dependent receptor family.</text>
</comment>
<evidence type="ECO:0000256" key="9">
    <source>
        <dbReference type="SAM" id="SignalP"/>
    </source>
</evidence>
<evidence type="ECO:0000256" key="3">
    <source>
        <dbReference type="ARBA" id="ARBA00022452"/>
    </source>
</evidence>
<dbReference type="HOGENOM" id="CLU_004317_0_2_10"/>